<proteinExistence type="predicted"/>
<evidence type="ECO:0000256" key="1">
    <source>
        <dbReference type="SAM" id="MobiDB-lite"/>
    </source>
</evidence>
<keyword evidence="2" id="KW-0812">Transmembrane</keyword>
<feature type="transmembrane region" description="Helical" evidence="2">
    <location>
        <begin position="61"/>
        <end position="81"/>
    </location>
</feature>
<keyword evidence="2" id="KW-0472">Membrane</keyword>
<organism evidence="3 4">
    <name type="scientific">Cellulomonas terrae</name>
    <dbReference type="NCBI Taxonomy" id="311234"/>
    <lineage>
        <taxon>Bacteria</taxon>
        <taxon>Bacillati</taxon>
        <taxon>Actinomycetota</taxon>
        <taxon>Actinomycetes</taxon>
        <taxon>Micrococcales</taxon>
        <taxon>Cellulomonadaceae</taxon>
        <taxon>Cellulomonas</taxon>
    </lineage>
</organism>
<evidence type="ECO:0000313" key="4">
    <source>
        <dbReference type="Proteomes" id="UP000321049"/>
    </source>
</evidence>
<evidence type="ECO:0008006" key="5">
    <source>
        <dbReference type="Google" id="ProtNLM"/>
    </source>
</evidence>
<evidence type="ECO:0000256" key="2">
    <source>
        <dbReference type="SAM" id="Phobius"/>
    </source>
</evidence>
<dbReference type="EMBL" id="BJWH01000001">
    <property type="protein sequence ID" value="GEL96829.1"/>
    <property type="molecule type" value="Genomic_DNA"/>
</dbReference>
<comment type="caution">
    <text evidence="3">The sequence shown here is derived from an EMBL/GenBank/DDBJ whole genome shotgun (WGS) entry which is preliminary data.</text>
</comment>
<feature type="compositionally biased region" description="Basic and acidic residues" evidence="1">
    <location>
        <begin position="182"/>
        <end position="191"/>
    </location>
</feature>
<accession>A0A511JG80</accession>
<feature type="region of interest" description="Disordered" evidence="1">
    <location>
        <begin position="121"/>
        <end position="191"/>
    </location>
</feature>
<protein>
    <recommendedName>
        <fullName evidence="5">Type II secretion system protein GspF domain-containing protein</fullName>
    </recommendedName>
</protein>
<feature type="transmembrane region" description="Helical" evidence="2">
    <location>
        <begin position="93"/>
        <end position="111"/>
    </location>
</feature>
<dbReference type="RefSeq" id="WP_186814694.1">
    <property type="nucleotide sequence ID" value="NZ_BJWH01000001.1"/>
</dbReference>
<sequence length="191" mass="19453">MRGRGDDGTVQRARAVLAAVRLSEELGAPLAGVLERIASAVAADEEAEGERRAALSGPRSTAQVLAWLPLLGVVLGALLGADPVGVVLSGGPGTVSALVGAALLLLGRWWTAALLARAGRAGDDPAGMPRAGRPRSWLLGPPVVRGGGERARPGTRLLGQPHVRADAARTRSGTGLLGPPDVRADVVRTRS</sequence>
<reference evidence="3 4" key="1">
    <citation type="submission" date="2019-07" db="EMBL/GenBank/DDBJ databases">
        <title>Whole genome shotgun sequence of Cellulomonas terrae NBRC 100819.</title>
        <authorList>
            <person name="Hosoyama A."/>
            <person name="Uohara A."/>
            <person name="Ohji S."/>
            <person name="Ichikawa N."/>
        </authorList>
    </citation>
    <scope>NUCLEOTIDE SEQUENCE [LARGE SCALE GENOMIC DNA]</scope>
    <source>
        <strain evidence="3 4">NBRC 100819</strain>
    </source>
</reference>
<keyword evidence="2" id="KW-1133">Transmembrane helix</keyword>
<gene>
    <name evidence="3" type="ORF">CTE05_03760</name>
</gene>
<dbReference type="AlphaFoldDB" id="A0A511JG80"/>
<keyword evidence="4" id="KW-1185">Reference proteome</keyword>
<evidence type="ECO:0000313" key="3">
    <source>
        <dbReference type="EMBL" id="GEL96829.1"/>
    </source>
</evidence>
<dbReference type="Proteomes" id="UP000321049">
    <property type="component" value="Unassembled WGS sequence"/>
</dbReference>
<name>A0A511JG80_9CELL</name>